<proteinExistence type="predicted"/>
<evidence type="ECO:0000256" key="1">
    <source>
        <dbReference type="SAM" id="Phobius"/>
    </source>
</evidence>
<dbReference type="AlphaFoldDB" id="A0A561S9F5"/>
<gene>
    <name evidence="3" type="ORF">FHX73_19139</name>
</gene>
<keyword evidence="1" id="KW-1133">Transmembrane helix</keyword>
<accession>A0A561S9F5</accession>
<reference evidence="3 4" key="1">
    <citation type="submission" date="2019-06" db="EMBL/GenBank/DDBJ databases">
        <title>Sequencing the genomes of 1000 actinobacteria strains.</title>
        <authorList>
            <person name="Klenk H.-P."/>
        </authorList>
    </citation>
    <scope>NUCLEOTIDE SEQUENCE [LARGE SCALE GENOMIC DNA]</scope>
    <source>
        <strain evidence="3 4">DSM 44826</strain>
    </source>
</reference>
<keyword evidence="1" id="KW-0472">Membrane</keyword>
<name>A0A561S9F5_9ACTN</name>
<evidence type="ECO:0000313" key="4">
    <source>
        <dbReference type="Proteomes" id="UP000317940"/>
    </source>
</evidence>
<sequence>MAGPAEPQGGGAVARSPRARSAVVLLLVGLPVAGALVDEAIGPGLGLIFGGSVVVGTAAATALASRAGWWWVLPACPTLVLALSAAAELLGDPHRYRGTKGLATGAIRWGVDGFPVMLAALGAAAVVVLVRIVRDRRNRRG</sequence>
<evidence type="ECO:0000259" key="2">
    <source>
        <dbReference type="Pfam" id="PF20177"/>
    </source>
</evidence>
<feature type="transmembrane region" description="Helical" evidence="1">
    <location>
        <begin position="114"/>
        <end position="133"/>
    </location>
</feature>
<feature type="transmembrane region" description="Helical" evidence="1">
    <location>
        <begin position="43"/>
        <end position="63"/>
    </location>
</feature>
<organism evidence="3 4">
    <name type="scientific">Kitasatospora viridis</name>
    <dbReference type="NCBI Taxonomy" id="281105"/>
    <lineage>
        <taxon>Bacteria</taxon>
        <taxon>Bacillati</taxon>
        <taxon>Actinomycetota</taxon>
        <taxon>Actinomycetes</taxon>
        <taxon>Kitasatosporales</taxon>
        <taxon>Streptomycetaceae</taxon>
        <taxon>Kitasatospora</taxon>
    </lineage>
</organism>
<comment type="caution">
    <text evidence="3">The sequence shown here is derived from an EMBL/GenBank/DDBJ whole genome shotgun (WGS) entry which is preliminary data.</text>
</comment>
<keyword evidence="1" id="KW-0812">Transmembrane</keyword>
<feature type="transmembrane region" description="Helical" evidence="1">
    <location>
        <begin position="70"/>
        <end position="90"/>
    </location>
</feature>
<feature type="domain" description="DUF6542" evidence="2">
    <location>
        <begin position="22"/>
        <end position="137"/>
    </location>
</feature>
<keyword evidence="4" id="KW-1185">Reference proteome</keyword>
<dbReference type="Pfam" id="PF20177">
    <property type="entry name" value="DUF6542"/>
    <property type="match status" value="1"/>
</dbReference>
<dbReference type="Proteomes" id="UP000317940">
    <property type="component" value="Unassembled WGS sequence"/>
</dbReference>
<protein>
    <recommendedName>
        <fullName evidence="2">DUF6542 domain-containing protein</fullName>
    </recommendedName>
</protein>
<dbReference type="RefSeq" id="WP_145911717.1">
    <property type="nucleotide sequence ID" value="NZ_BAAAMZ010000023.1"/>
</dbReference>
<dbReference type="EMBL" id="VIWT01000009">
    <property type="protein sequence ID" value="TWF71509.1"/>
    <property type="molecule type" value="Genomic_DNA"/>
</dbReference>
<dbReference type="InterPro" id="IPR046672">
    <property type="entry name" value="DUF6542"/>
</dbReference>
<evidence type="ECO:0000313" key="3">
    <source>
        <dbReference type="EMBL" id="TWF71509.1"/>
    </source>
</evidence>